<dbReference type="Proteomes" id="UP000286848">
    <property type="component" value="Unassembled WGS sequence"/>
</dbReference>
<reference evidence="2" key="1">
    <citation type="journal article" date="2019" name="Int. J. Syst. Evol. Microbiol.">
        <title>Lactobacillus salitolerans sp. nov., a novel lactic acid bacterium isolated from spent mushroom substrates.</title>
        <authorList>
            <person name="Tohno M."/>
            <person name="Tanizawa Y."/>
            <person name="Kojima Y."/>
            <person name="Sakamoto M."/>
            <person name="Nakamura Y."/>
            <person name="Ohkuma M."/>
            <person name="Kobayashi H."/>
        </authorList>
    </citation>
    <scope>NUCLEOTIDE SEQUENCE [LARGE SCALE GENOMIC DNA]</scope>
    <source>
        <strain evidence="2">YK43</strain>
    </source>
</reference>
<organism evidence="1 2">
    <name type="scientific">Ligilactobacillus salitolerans</name>
    <dbReference type="NCBI Taxonomy" id="1808352"/>
    <lineage>
        <taxon>Bacteria</taxon>
        <taxon>Bacillati</taxon>
        <taxon>Bacillota</taxon>
        <taxon>Bacilli</taxon>
        <taxon>Lactobacillales</taxon>
        <taxon>Lactobacillaceae</taxon>
        <taxon>Ligilactobacillus</taxon>
    </lineage>
</organism>
<name>A0A401IRN8_9LACO</name>
<dbReference type="EMBL" id="BFFP01000007">
    <property type="protein sequence ID" value="GBG94191.1"/>
    <property type="molecule type" value="Genomic_DNA"/>
</dbReference>
<accession>A0A401IRN8</accession>
<dbReference type="OrthoDB" id="2329825at2"/>
<protein>
    <submittedName>
        <fullName evidence="1">Uncharacterized protein</fullName>
    </submittedName>
</protein>
<evidence type="ECO:0000313" key="2">
    <source>
        <dbReference type="Proteomes" id="UP000286848"/>
    </source>
</evidence>
<dbReference type="AlphaFoldDB" id="A0A401IRN8"/>
<gene>
    <name evidence="1" type="ORF">LFYK43_06500</name>
</gene>
<sequence length="114" mass="13087">MKKDYLQTMVYTQARSLDIVLKNIRFSKDGTKLIISIKNLFTSVDNMQKALRIMQLINNILEQFGSPLYHMQVFTTEKAGAEFANQIYFSLDYSAYELINKKISLFTAGKSTGE</sequence>
<dbReference type="RefSeq" id="WP_124975372.1">
    <property type="nucleotide sequence ID" value="NZ_BFFP01000007.1"/>
</dbReference>
<evidence type="ECO:0000313" key="1">
    <source>
        <dbReference type="EMBL" id="GBG94191.1"/>
    </source>
</evidence>
<keyword evidence="2" id="KW-1185">Reference proteome</keyword>
<comment type="caution">
    <text evidence="1">The sequence shown here is derived from an EMBL/GenBank/DDBJ whole genome shotgun (WGS) entry which is preliminary data.</text>
</comment>
<proteinExistence type="predicted"/>